<keyword evidence="7" id="KW-1133">Transmembrane helix</keyword>
<dbReference type="InterPro" id="IPR019931">
    <property type="entry name" value="LPXTG_anchor"/>
</dbReference>
<dbReference type="InterPro" id="IPR006146">
    <property type="entry name" value="5'-Nucleotdase_CS"/>
</dbReference>
<dbReference type="CDD" id="cd04486">
    <property type="entry name" value="YhcR_OBF_like"/>
    <property type="match status" value="1"/>
</dbReference>
<keyword evidence="2" id="KW-0134">Cell wall</keyword>
<evidence type="ECO:0000256" key="2">
    <source>
        <dbReference type="ARBA" id="ARBA00022512"/>
    </source>
</evidence>
<dbReference type="Pfam" id="PF00149">
    <property type="entry name" value="Metallophos"/>
    <property type="match status" value="1"/>
</dbReference>
<evidence type="ECO:0000313" key="11">
    <source>
        <dbReference type="EMBL" id="MBU9713188.1"/>
    </source>
</evidence>
<evidence type="ECO:0000259" key="9">
    <source>
        <dbReference type="Pfam" id="PF00746"/>
    </source>
</evidence>
<dbReference type="InterPro" id="IPR006179">
    <property type="entry name" value="5_nucleotidase/apyrase"/>
</dbReference>
<comment type="subcellular location">
    <subcellularLocation>
        <location evidence="1">Secreted</location>
        <location evidence="1">Cell wall</location>
        <topology evidence="1">Peptidoglycan-anchor</topology>
    </subcellularLocation>
</comment>
<dbReference type="Pfam" id="PF02872">
    <property type="entry name" value="5_nucleotid_C"/>
    <property type="match status" value="2"/>
</dbReference>
<evidence type="ECO:0000256" key="7">
    <source>
        <dbReference type="SAM" id="Phobius"/>
    </source>
</evidence>
<organism evidence="11 12">
    <name type="scientific">Evansella tamaricis</name>
    <dbReference type="NCBI Taxonomy" id="2069301"/>
    <lineage>
        <taxon>Bacteria</taxon>
        <taxon>Bacillati</taxon>
        <taxon>Bacillota</taxon>
        <taxon>Bacilli</taxon>
        <taxon>Bacillales</taxon>
        <taxon>Bacillaceae</taxon>
        <taxon>Evansella</taxon>
    </lineage>
</organism>
<feature type="domain" description="5'-Nucleotidase C-terminal" evidence="10">
    <location>
        <begin position="465"/>
        <end position="612"/>
    </location>
</feature>
<dbReference type="InterPro" id="IPR008334">
    <property type="entry name" value="5'-Nucleotdase_C"/>
</dbReference>
<feature type="domain" description="Calcineurin-like phosphoesterase" evidence="8">
    <location>
        <begin position="196"/>
        <end position="390"/>
    </location>
</feature>
<comment type="caution">
    <text evidence="11">The sequence shown here is derived from an EMBL/GenBank/DDBJ whole genome shotgun (WGS) entry which is preliminary data.</text>
</comment>
<dbReference type="InterPro" id="IPR004843">
    <property type="entry name" value="Calcineurin-like_PHP"/>
</dbReference>
<evidence type="ECO:0000256" key="4">
    <source>
        <dbReference type="ARBA" id="ARBA00022729"/>
    </source>
</evidence>
<evidence type="ECO:0000256" key="1">
    <source>
        <dbReference type="ARBA" id="ARBA00004168"/>
    </source>
</evidence>
<accession>A0ABS6JHS4</accession>
<dbReference type="NCBIfam" id="TIGR01167">
    <property type="entry name" value="LPXTG_anchor"/>
    <property type="match status" value="1"/>
</dbReference>
<feature type="transmembrane region" description="Helical" evidence="7">
    <location>
        <begin position="1109"/>
        <end position="1128"/>
    </location>
</feature>
<evidence type="ECO:0000259" key="8">
    <source>
        <dbReference type="Pfam" id="PF00149"/>
    </source>
</evidence>
<proteinExistence type="predicted"/>
<feature type="domain" description="Gram-positive cocci surface proteins LPxTG" evidence="9">
    <location>
        <begin position="1094"/>
        <end position="1132"/>
    </location>
</feature>
<dbReference type="Pfam" id="PF00746">
    <property type="entry name" value="Gram_pos_anchor"/>
    <property type="match status" value="1"/>
</dbReference>
<keyword evidence="4" id="KW-0732">Signal</keyword>
<evidence type="ECO:0000313" key="12">
    <source>
        <dbReference type="Proteomes" id="UP000784880"/>
    </source>
</evidence>
<dbReference type="Proteomes" id="UP000784880">
    <property type="component" value="Unassembled WGS sequence"/>
</dbReference>
<reference evidence="11 12" key="1">
    <citation type="submission" date="2021-06" db="EMBL/GenBank/DDBJ databases">
        <title>Bacillus sp. RD4P76, an endophyte from a halophyte.</title>
        <authorList>
            <person name="Sun J.-Q."/>
        </authorList>
    </citation>
    <scope>NUCLEOTIDE SEQUENCE [LARGE SCALE GENOMIC DNA]</scope>
    <source>
        <strain evidence="11 12">CGMCC 1.15917</strain>
    </source>
</reference>
<keyword evidence="12" id="KW-1185">Reference proteome</keyword>
<dbReference type="EMBL" id="JAHQCS010000124">
    <property type="protein sequence ID" value="MBU9713188.1"/>
    <property type="molecule type" value="Genomic_DNA"/>
</dbReference>
<feature type="region of interest" description="Disordered" evidence="6">
    <location>
        <begin position="1043"/>
        <end position="1103"/>
    </location>
</feature>
<evidence type="ECO:0000256" key="3">
    <source>
        <dbReference type="ARBA" id="ARBA00022525"/>
    </source>
</evidence>
<dbReference type="PANTHER" id="PTHR11575:SF24">
    <property type="entry name" value="5'-NUCLEOTIDASE"/>
    <property type="match status" value="1"/>
</dbReference>
<protein>
    <submittedName>
        <fullName evidence="11">5'-nucleotidase C-terminal domain-containing protein</fullName>
    </submittedName>
</protein>
<dbReference type="PROSITE" id="PS00785">
    <property type="entry name" value="5_NUCLEOTIDASE_1"/>
    <property type="match status" value="1"/>
</dbReference>
<feature type="domain" description="5'-Nucleotidase C-terminal" evidence="10">
    <location>
        <begin position="667"/>
        <end position="809"/>
    </location>
</feature>
<evidence type="ECO:0000256" key="5">
    <source>
        <dbReference type="ARBA" id="ARBA00023088"/>
    </source>
</evidence>
<evidence type="ECO:0000259" key="10">
    <source>
        <dbReference type="Pfam" id="PF02872"/>
    </source>
</evidence>
<gene>
    <name evidence="11" type="ORF">KS419_15760</name>
</gene>
<keyword evidence="7" id="KW-0812">Transmembrane</keyword>
<evidence type="ECO:0000256" key="6">
    <source>
        <dbReference type="SAM" id="MobiDB-lite"/>
    </source>
</evidence>
<name>A0ABS6JHS4_9BACI</name>
<keyword evidence="5" id="KW-0572">Peptidoglycan-anchor</keyword>
<feature type="compositionally biased region" description="Acidic residues" evidence="6">
    <location>
        <begin position="1061"/>
        <end position="1073"/>
    </location>
</feature>
<keyword evidence="3" id="KW-0964">Secreted</keyword>
<sequence length="1135" mass="123474">MTAGDEVTVQGVVTSTPGSWGGSGFFLQDETAGTYAFEFNNVNRGDEVRFTGTIGEFNGEFQLSDLKELTVIGEGVLPEPIVITPAQLNDSVQGQLVTLESVTIGNLNEVNSHGTFEFDADLGNESVLVRVDNRTGLAYSDFSFENGDVVDVTGPASVFNGTYQLKPRGADDIVLTDDTRTPDPVDPPRDDLLDLTILHTNDIHSRIDDLGKAATYINSHRDAAENSLYLDAGDIFSGSPVNDINLGEPIIDILNEMKLDALVIGNHEFDYGQDVFAERVLQSEFPWLSANMTVDQDIPIEQPDPYTIFEFGEFDVAVFSLTQNPPATAPSGVVGIEFHDYVETALAYQEELEANADIIIALTHIGYGDDRSLAEEVDYFDVIIGGHTHTVLNTPQVVNGTPIAQAGGYGSHVGRLNLSIDPDTKEVVDVSGGLQTIGDLTDTDSSVQAIIDDWNEQMDEILNIVIGETDTGLSRDGRYDQDVSLGNFWTDAMAFAADADIAFTNNGGIRDSIASGDVTIGDIYRIEPFDNQVMLIEMTGEAIKNVIEYSFSRGGRNQIDLQSSGLHYTILTNASGQYSDAVLELDGTPLEMTETYHVAVPDYIGTGGSGYDFEGDVLYNEVTPMTTAMIDYAEFLTGQGEKLNYYSEGRISIEVDPNAGGPDGDVIGSTVNGLFSSNKSFMDVGIGNLYADAIRAKGNTDIGLLNGSSVTGNIPPGLITAEQIEALDVYENQVVIVETTGAKLKEMILAQSNYHRTVDIQTSGLHYILVKGEGSQTFSDVILYLEDGTPVADEDEFTVAYNDFMHNGGHYTLSNETLEYDAGLVWEAVIDYVQAQVNPVDYVEGERIQVQIHSRPTVEDSKVVISDGEVNQTISRSTFVIDLHASEFEGISELFFSASQISTLKGNQAMIHLQTSTVSMLIPAALFGTGDVTLAFEEVNPAELNENSLDEIGQLVSDIYNFTIVQDGELLSDFGDYFITLHLPVKEDLIDDVEKVSVHHLKEEESHWENIGGSLSNGFMTAETNHFSLFAVLEVDEELEEPVIPGQPVDPTHPVTPGLPDSDDHDDDSESSEDGDKTSKESDQDETGKNELDKSDKDKRLPDTATNSYNWIVAGILLLLVGTAILVGNRRRIFV</sequence>
<dbReference type="PANTHER" id="PTHR11575">
    <property type="entry name" value="5'-NUCLEOTIDASE-RELATED"/>
    <property type="match status" value="1"/>
</dbReference>
<keyword evidence="7" id="KW-0472">Membrane</keyword>
<feature type="compositionally biased region" description="Basic and acidic residues" evidence="6">
    <location>
        <begin position="1074"/>
        <end position="1102"/>
    </location>
</feature>
<dbReference type="CDD" id="cd00845">
    <property type="entry name" value="MPP_UshA_N_like"/>
    <property type="match status" value="1"/>
</dbReference>